<dbReference type="PANTHER" id="PTHR11216:SF31">
    <property type="entry name" value="AT21416P"/>
    <property type="match status" value="1"/>
</dbReference>
<evidence type="ECO:0000256" key="5">
    <source>
        <dbReference type="ARBA" id="ARBA00022753"/>
    </source>
</evidence>
<name>A0A4P9YWK5_9FUNG</name>
<sequence>MDERYNALLSELYAVYRKKIRPLEVNYHFEGFHSAPLSQKDIEAKPMVLLLGQYSVGKTTFIQHLLGREYPGAHIGVEPTTDRFVAIMDGPEERVIPGNAAAVSAELPFGGLQRFGTTLLSRFQVSQMNHPLLRQFTLIDTPGILSGDKQRLASRGYDFSQVTAWFAERSDLIIMLFDGNKLDISDEFKMAIHALRGHEDKIRVVLNKSDQVPGQQLLRVYGALMWSLGKVVNSPEVMRVYLGSFWSEPPHSRYDDCREIIEAEQRDLMKDLEMLPRNAAVRRVNELVKRSRNTKVHAYIIGHLKREMPAMFGKNSKQAALEKNIAGVFEELQRKYKLSPGDFPNPDVFRQCLQGYKFNKFNSLEPKLISALETITPSERQTYLLEFQRICPRGKLSGVDARPILEETRLPQETLAHIWRLADWDADGNLDAAQYVVAKHYTRIAQQGGTLPDQLPAHMAPSYTGASMLS</sequence>
<dbReference type="AlphaFoldDB" id="A0A4P9YWK5"/>
<dbReference type="GO" id="GO:0005525">
    <property type="term" value="F:GTP binding"/>
    <property type="evidence" value="ECO:0007669"/>
    <property type="project" value="InterPro"/>
</dbReference>
<dbReference type="OrthoDB" id="1716625at2759"/>
<protein>
    <submittedName>
        <fullName evidence="10">P-loop containing nucleoside triphosphate hydrolase protein</fullName>
    </submittedName>
</protein>
<evidence type="ECO:0000256" key="4">
    <source>
        <dbReference type="ARBA" id="ARBA00022723"/>
    </source>
</evidence>
<evidence type="ECO:0000259" key="8">
    <source>
        <dbReference type="PROSITE" id="PS50031"/>
    </source>
</evidence>
<dbReference type="Gene3D" id="1.10.238.10">
    <property type="entry name" value="EF-hand"/>
    <property type="match status" value="1"/>
</dbReference>
<evidence type="ECO:0000256" key="6">
    <source>
        <dbReference type="ARBA" id="ARBA00022837"/>
    </source>
</evidence>
<keyword evidence="4" id="KW-0479">Metal-binding</keyword>
<dbReference type="InterPro" id="IPR031692">
    <property type="entry name" value="EHD_N"/>
</dbReference>
<dbReference type="Gene3D" id="3.40.50.300">
    <property type="entry name" value="P-loop containing nucleotide triphosphate hydrolases"/>
    <property type="match status" value="1"/>
</dbReference>
<dbReference type="GO" id="GO:0060090">
    <property type="term" value="F:molecular adaptor activity"/>
    <property type="evidence" value="ECO:0007669"/>
    <property type="project" value="TreeGrafter"/>
</dbReference>
<dbReference type="PROSITE" id="PS50031">
    <property type="entry name" value="EH"/>
    <property type="match status" value="1"/>
</dbReference>
<dbReference type="Pfam" id="PF18150">
    <property type="entry name" value="DUF5600"/>
    <property type="match status" value="1"/>
</dbReference>
<proteinExistence type="predicted"/>
<dbReference type="Pfam" id="PF00350">
    <property type="entry name" value="Dynamin_N"/>
    <property type="match status" value="1"/>
</dbReference>
<comment type="subcellular location">
    <subcellularLocation>
        <location evidence="1">Cell membrane</location>
        <topology evidence="1">Peripheral membrane protein</topology>
        <orientation evidence="1">Cytoplasmic side</orientation>
    </subcellularLocation>
    <subcellularLocation>
        <location evidence="2">Endosome membrane</location>
        <topology evidence="2">Peripheral membrane protein</topology>
    </subcellularLocation>
</comment>
<dbReference type="PANTHER" id="PTHR11216">
    <property type="entry name" value="EH DOMAIN"/>
    <property type="match status" value="1"/>
</dbReference>
<keyword evidence="11" id="KW-1185">Reference proteome</keyword>
<dbReference type="GO" id="GO:0016787">
    <property type="term" value="F:hydrolase activity"/>
    <property type="evidence" value="ECO:0007669"/>
    <property type="project" value="UniProtKB-KW"/>
</dbReference>
<dbReference type="EMBL" id="KZ990765">
    <property type="protein sequence ID" value="RKP23691.1"/>
    <property type="molecule type" value="Genomic_DNA"/>
</dbReference>
<accession>A0A4P9YWK5</accession>
<gene>
    <name evidence="10" type="ORF">SYNPS1DRAFT_33359</name>
</gene>
<dbReference type="CDD" id="cd09913">
    <property type="entry name" value="EHD"/>
    <property type="match status" value="1"/>
</dbReference>
<keyword evidence="10" id="KW-0378">Hydrolase</keyword>
<dbReference type="SUPFAM" id="SSF52540">
    <property type="entry name" value="P-loop containing nucleoside triphosphate hydrolases"/>
    <property type="match status" value="1"/>
</dbReference>
<dbReference type="SMART" id="SM00027">
    <property type="entry name" value="EH"/>
    <property type="match status" value="1"/>
</dbReference>
<dbReference type="GO" id="GO:0055038">
    <property type="term" value="C:recycling endosome membrane"/>
    <property type="evidence" value="ECO:0007669"/>
    <property type="project" value="UniProtKB-SubCell"/>
</dbReference>
<reference evidence="11" key="1">
    <citation type="journal article" date="2018" name="Nat. Microbiol.">
        <title>Leveraging single-cell genomics to expand the fungal tree of life.</title>
        <authorList>
            <person name="Ahrendt S.R."/>
            <person name="Quandt C.A."/>
            <person name="Ciobanu D."/>
            <person name="Clum A."/>
            <person name="Salamov A."/>
            <person name="Andreopoulos B."/>
            <person name="Cheng J.F."/>
            <person name="Woyke T."/>
            <person name="Pelin A."/>
            <person name="Henrissat B."/>
            <person name="Reynolds N.K."/>
            <person name="Benny G.L."/>
            <person name="Smith M.E."/>
            <person name="James T.Y."/>
            <person name="Grigoriev I.V."/>
        </authorList>
    </citation>
    <scope>NUCLEOTIDE SEQUENCE [LARGE SCALE GENOMIC DNA]</scope>
    <source>
        <strain evidence="11">Benny S71-1</strain>
    </source>
</reference>
<keyword evidence="7" id="KW-0472">Membrane</keyword>
<dbReference type="GO" id="GO:0016197">
    <property type="term" value="P:endosomal transport"/>
    <property type="evidence" value="ECO:0007669"/>
    <property type="project" value="TreeGrafter"/>
</dbReference>
<organism evidence="10 11">
    <name type="scientific">Syncephalis pseudoplumigaleata</name>
    <dbReference type="NCBI Taxonomy" id="1712513"/>
    <lineage>
        <taxon>Eukaryota</taxon>
        <taxon>Fungi</taxon>
        <taxon>Fungi incertae sedis</taxon>
        <taxon>Zoopagomycota</taxon>
        <taxon>Zoopagomycotina</taxon>
        <taxon>Zoopagomycetes</taxon>
        <taxon>Zoopagales</taxon>
        <taxon>Piptocephalidaceae</taxon>
        <taxon>Syncephalis</taxon>
    </lineage>
</organism>
<dbReference type="GO" id="GO:0046872">
    <property type="term" value="F:metal ion binding"/>
    <property type="evidence" value="ECO:0007669"/>
    <property type="project" value="UniProtKB-KW"/>
</dbReference>
<dbReference type="InterPro" id="IPR030381">
    <property type="entry name" value="G_DYNAMIN_dom"/>
</dbReference>
<dbReference type="InterPro" id="IPR011992">
    <property type="entry name" value="EF-hand-dom_pair"/>
</dbReference>
<evidence type="ECO:0000256" key="1">
    <source>
        <dbReference type="ARBA" id="ARBA00004413"/>
    </source>
</evidence>
<dbReference type="InterPro" id="IPR040990">
    <property type="entry name" value="DUF5600"/>
</dbReference>
<evidence type="ECO:0000259" key="9">
    <source>
        <dbReference type="PROSITE" id="PS51718"/>
    </source>
</evidence>
<dbReference type="SUPFAM" id="SSF47473">
    <property type="entry name" value="EF-hand"/>
    <property type="match status" value="1"/>
</dbReference>
<keyword evidence="3" id="KW-1003">Cell membrane</keyword>
<dbReference type="CDD" id="cd00052">
    <property type="entry name" value="EH"/>
    <property type="match status" value="1"/>
</dbReference>
<dbReference type="InterPro" id="IPR000261">
    <property type="entry name" value="EH_dom"/>
</dbReference>
<dbReference type="Proteomes" id="UP000278143">
    <property type="component" value="Unassembled WGS sequence"/>
</dbReference>
<dbReference type="GO" id="GO:0005886">
    <property type="term" value="C:plasma membrane"/>
    <property type="evidence" value="ECO:0007669"/>
    <property type="project" value="UniProtKB-SubCell"/>
</dbReference>
<dbReference type="Gene3D" id="1.10.268.20">
    <property type="match status" value="1"/>
</dbReference>
<dbReference type="Pfam" id="PF16880">
    <property type="entry name" value="EHD_N"/>
    <property type="match status" value="1"/>
</dbReference>
<evidence type="ECO:0000256" key="3">
    <source>
        <dbReference type="ARBA" id="ARBA00022475"/>
    </source>
</evidence>
<dbReference type="InterPro" id="IPR045063">
    <property type="entry name" value="Dynamin_N"/>
</dbReference>
<evidence type="ECO:0000313" key="11">
    <source>
        <dbReference type="Proteomes" id="UP000278143"/>
    </source>
</evidence>
<dbReference type="GO" id="GO:0006897">
    <property type="term" value="P:endocytosis"/>
    <property type="evidence" value="ECO:0007669"/>
    <property type="project" value="TreeGrafter"/>
</dbReference>
<evidence type="ECO:0000313" key="10">
    <source>
        <dbReference type="EMBL" id="RKP23691.1"/>
    </source>
</evidence>
<evidence type="ECO:0000256" key="7">
    <source>
        <dbReference type="ARBA" id="ARBA00023136"/>
    </source>
</evidence>
<keyword evidence="6" id="KW-0106">Calcium</keyword>
<feature type="domain" description="EH" evidence="8">
    <location>
        <begin position="402"/>
        <end position="466"/>
    </location>
</feature>
<dbReference type="PROSITE" id="PS51718">
    <property type="entry name" value="G_DYNAMIN_2"/>
    <property type="match status" value="1"/>
</dbReference>
<feature type="domain" description="Dynamin-type G" evidence="9">
    <location>
        <begin position="42"/>
        <end position="276"/>
    </location>
</feature>
<dbReference type="InterPro" id="IPR027417">
    <property type="entry name" value="P-loop_NTPase"/>
</dbReference>
<keyword evidence="5" id="KW-0967">Endosome</keyword>
<evidence type="ECO:0000256" key="2">
    <source>
        <dbReference type="ARBA" id="ARBA00004481"/>
    </source>
</evidence>